<organism evidence="1 2">
    <name type="scientific">Streptomyces lincolnensis</name>
    <dbReference type="NCBI Taxonomy" id="1915"/>
    <lineage>
        <taxon>Bacteria</taxon>
        <taxon>Bacillati</taxon>
        <taxon>Actinomycetota</taxon>
        <taxon>Actinomycetes</taxon>
        <taxon>Kitasatosporales</taxon>
        <taxon>Streptomycetaceae</taxon>
        <taxon>Streptomyces</taxon>
    </lineage>
</organism>
<dbReference type="InterPro" id="IPR004942">
    <property type="entry name" value="Roadblock/LAMTOR2_dom"/>
</dbReference>
<name>A0A1B1MAX6_STRLN</name>
<dbReference type="OrthoDB" id="4568655at2"/>
<dbReference type="STRING" id="1915.SLINC_3561"/>
<dbReference type="PANTHER" id="PTHR36222">
    <property type="entry name" value="SERINE PROTEASE INHIBITOR RV3364C"/>
    <property type="match status" value="1"/>
</dbReference>
<dbReference type="SMART" id="SM00960">
    <property type="entry name" value="Robl_LC7"/>
    <property type="match status" value="1"/>
</dbReference>
<dbReference type="Gene3D" id="3.30.450.30">
    <property type="entry name" value="Dynein light chain 2a, cytoplasmic"/>
    <property type="match status" value="1"/>
</dbReference>
<reference evidence="1 2" key="1">
    <citation type="submission" date="2016-07" db="EMBL/GenBank/DDBJ databases">
        <title>Enhancement of antibiotic productionsby engineered nitrateutilization in actinobacteria.</title>
        <authorList>
            <person name="Meng S.C."/>
        </authorList>
    </citation>
    <scope>NUCLEOTIDE SEQUENCE [LARGE SCALE GENOMIC DNA]</scope>
    <source>
        <strain evidence="1 2">NRRL 2936</strain>
    </source>
</reference>
<dbReference type="PANTHER" id="PTHR36222:SF1">
    <property type="entry name" value="SERINE PROTEASE INHIBITOR RV3364C"/>
    <property type="match status" value="1"/>
</dbReference>
<dbReference type="PATRIC" id="fig|1915.4.peg.3904"/>
<accession>A0A1B1MAX6</accession>
<dbReference type="AlphaFoldDB" id="A0A1B1MAX6"/>
<dbReference type="Proteomes" id="UP000092598">
    <property type="component" value="Chromosome"/>
</dbReference>
<keyword evidence="2" id="KW-1185">Reference proteome</keyword>
<dbReference type="Pfam" id="PF03259">
    <property type="entry name" value="Robl_LC7"/>
    <property type="match status" value="1"/>
</dbReference>
<dbReference type="KEGG" id="sls:SLINC_3561"/>
<dbReference type="SUPFAM" id="SSF103196">
    <property type="entry name" value="Roadblock/LC7 domain"/>
    <property type="match status" value="1"/>
</dbReference>
<evidence type="ECO:0000313" key="1">
    <source>
        <dbReference type="EMBL" id="ANS65785.1"/>
    </source>
</evidence>
<evidence type="ECO:0000313" key="2">
    <source>
        <dbReference type="Proteomes" id="UP000092598"/>
    </source>
</evidence>
<proteinExistence type="predicted"/>
<gene>
    <name evidence="1" type="ORF">SLINC_3561</name>
</gene>
<dbReference type="InterPro" id="IPR053141">
    <property type="entry name" value="Mycobact_SerProt_Inhib_Rv3364c"/>
</dbReference>
<dbReference type="EMBL" id="CP016438">
    <property type="protein sequence ID" value="ANS65785.1"/>
    <property type="molecule type" value="Genomic_DNA"/>
</dbReference>
<sequence>MNPDLTWVLNGVLEVRGARHAILVSADGLLMQRSDDISRDEAEKNAAAMSSIQSLCRAVAGFVGGGQGTWKQTLVEFDGGWIFLVAAGSGAYLAVSAALDVDMEAMSFRMQKTVSALREAMSAAPRLNAGADA</sequence>
<protein>
    <submittedName>
        <fullName evidence="1">Uncharacterized protein</fullName>
    </submittedName>
</protein>
<dbReference type="RefSeq" id="WP_067434141.1">
    <property type="nucleotide sequence ID" value="NZ_CP016438.1"/>
</dbReference>